<sequence length="56" mass="6339">MAKLEAVGMNKMLKEWPTWILKKAKTCTHYGFIPLIIIIGMNTDPKPQLSQLLSPV</sequence>
<gene>
    <name evidence="1" type="ORF">CSSPJE1EN1_LOCUS4754</name>
</gene>
<dbReference type="Proteomes" id="UP001497444">
    <property type="component" value="Chromosome 12"/>
</dbReference>
<evidence type="ECO:0000313" key="1">
    <source>
        <dbReference type="EMBL" id="CAK9259276.1"/>
    </source>
</evidence>
<dbReference type="InterPro" id="IPR012621">
    <property type="entry name" value="Tom7"/>
</dbReference>
<proteinExistence type="predicted"/>
<protein>
    <submittedName>
        <fullName evidence="1">Uncharacterized protein</fullName>
    </submittedName>
</protein>
<dbReference type="Pfam" id="PF08038">
    <property type="entry name" value="Tom7"/>
    <property type="match status" value="1"/>
</dbReference>
<dbReference type="PANTHER" id="PTHR34944">
    <property type="entry name" value="MITOCHONDRIAL IMPORT RECEPTOR SUBUNIT TOM7"/>
    <property type="match status" value="1"/>
</dbReference>
<keyword evidence="2" id="KW-1185">Reference proteome</keyword>
<reference evidence="1" key="1">
    <citation type="submission" date="2024-02" db="EMBL/GenBank/DDBJ databases">
        <authorList>
            <consortium name="ELIXIR-Norway"/>
            <consortium name="Elixir Norway"/>
        </authorList>
    </citation>
    <scope>NUCLEOTIDE SEQUENCE</scope>
</reference>
<dbReference type="PANTHER" id="PTHR34944:SF2">
    <property type="entry name" value="MITOCHONDRIAL IMPORT RECEPTOR SUBUNIT TOM7"/>
    <property type="match status" value="1"/>
</dbReference>
<name>A0ABP0VZB9_9BRYO</name>
<accession>A0ABP0VZB9</accession>
<organism evidence="1 2">
    <name type="scientific">Sphagnum jensenii</name>
    <dbReference type="NCBI Taxonomy" id="128206"/>
    <lineage>
        <taxon>Eukaryota</taxon>
        <taxon>Viridiplantae</taxon>
        <taxon>Streptophyta</taxon>
        <taxon>Embryophyta</taxon>
        <taxon>Bryophyta</taxon>
        <taxon>Sphagnophytina</taxon>
        <taxon>Sphagnopsida</taxon>
        <taxon>Sphagnales</taxon>
        <taxon>Sphagnaceae</taxon>
        <taxon>Sphagnum</taxon>
    </lineage>
</organism>
<evidence type="ECO:0000313" key="2">
    <source>
        <dbReference type="Proteomes" id="UP001497444"/>
    </source>
</evidence>
<dbReference type="EMBL" id="OZ020107">
    <property type="protein sequence ID" value="CAK9259276.1"/>
    <property type="molecule type" value="Genomic_DNA"/>
</dbReference>